<evidence type="ECO:0000313" key="2">
    <source>
        <dbReference type="EMBL" id="SHO77599.1"/>
    </source>
</evidence>
<feature type="compositionally biased region" description="Acidic residues" evidence="1">
    <location>
        <begin position="49"/>
        <end position="70"/>
    </location>
</feature>
<evidence type="ECO:0000313" key="3">
    <source>
        <dbReference type="Proteomes" id="UP000186303"/>
    </source>
</evidence>
<feature type="region of interest" description="Disordered" evidence="1">
    <location>
        <begin position="1"/>
        <end position="142"/>
    </location>
</feature>
<organism evidence="2 3">
    <name type="scientific">Malassezia sympodialis (strain ATCC 42132)</name>
    <name type="common">Atopic eczema-associated yeast</name>
    <dbReference type="NCBI Taxonomy" id="1230383"/>
    <lineage>
        <taxon>Eukaryota</taxon>
        <taxon>Fungi</taxon>
        <taxon>Dikarya</taxon>
        <taxon>Basidiomycota</taxon>
        <taxon>Ustilaginomycotina</taxon>
        <taxon>Malasseziomycetes</taxon>
        <taxon>Malasseziales</taxon>
        <taxon>Malasseziaceae</taxon>
        <taxon>Malassezia</taxon>
    </lineage>
</organism>
<keyword evidence="3" id="KW-1185">Reference proteome</keyword>
<gene>
    <name evidence="2" type="ORF">MSYG_1941</name>
</gene>
<dbReference type="Proteomes" id="UP000186303">
    <property type="component" value="Chromosome 3"/>
</dbReference>
<feature type="region of interest" description="Disordered" evidence="1">
    <location>
        <begin position="166"/>
        <end position="215"/>
    </location>
</feature>
<protein>
    <submittedName>
        <fullName evidence="2">Uncharacterized protein</fullName>
    </submittedName>
</protein>
<proteinExistence type="predicted"/>
<feature type="compositionally biased region" description="Low complexity" evidence="1">
    <location>
        <begin position="74"/>
        <end position="86"/>
    </location>
</feature>
<feature type="compositionally biased region" description="Low complexity" evidence="1">
    <location>
        <begin position="169"/>
        <end position="182"/>
    </location>
</feature>
<feature type="compositionally biased region" description="Low complexity" evidence="1">
    <location>
        <begin position="98"/>
        <end position="111"/>
    </location>
</feature>
<dbReference type="AlphaFoldDB" id="A0A1M8A5C4"/>
<sequence>MKFIDFSVATMKGARSRRGQAAPVAPAPKMHQTFEDDEESEVDIPIAPEADDPEGEESSSETDSDSEVEELTMSASRALARQQAAAKIEQRNRDKTARSAAAQARQRAQPAKLSRRARQQRAQLDESTPEEQDEEEEAVPDRLDPALFAAAFAHTGDAAAREVLRGERATAPPAARRAAPARGLDGRPMTRLRGERTIVRTLDDADAPSLSDDADAPLSYEALGVQRPRAAARERAYKKRKLGLRAKDVRASVLGPPRASKAAPTPRPDRDDPLGLHDPAFEKGGEFYQTGAARRRRRSGATRPATVLRERGAGGRVHVPISRGLGPATHFARGRLP</sequence>
<feature type="region of interest" description="Disordered" evidence="1">
    <location>
        <begin position="248"/>
        <end position="337"/>
    </location>
</feature>
<reference evidence="3" key="1">
    <citation type="journal article" date="2017" name="Nucleic Acids Res.">
        <title>Proteogenomics produces comprehensive and highly accurate protein-coding gene annotation in a complete genome assembly of Malassezia sympodialis.</title>
        <authorList>
            <person name="Zhu Y."/>
            <person name="Engstroem P.G."/>
            <person name="Tellgren-Roth C."/>
            <person name="Baudo C.D."/>
            <person name="Kennell J.C."/>
            <person name="Sun S."/>
            <person name="Billmyre R.B."/>
            <person name="Schroeder M.S."/>
            <person name="Andersson A."/>
            <person name="Holm T."/>
            <person name="Sigurgeirsson B."/>
            <person name="Wu G."/>
            <person name="Sankaranarayanan S.R."/>
            <person name="Siddharthan R."/>
            <person name="Sanyal K."/>
            <person name="Lundeberg J."/>
            <person name="Nystedt B."/>
            <person name="Boekhout T."/>
            <person name="Dawson T.L. Jr."/>
            <person name="Heitman J."/>
            <person name="Scheynius A."/>
            <person name="Lehtioe J."/>
        </authorList>
    </citation>
    <scope>NUCLEOTIDE SEQUENCE [LARGE SCALE GENOMIC DNA]</scope>
    <source>
        <strain evidence="3">ATCC 42132</strain>
    </source>
</reference>
<accession>A0A1M8A5C4</accession>
<evidence type="ECO:0000256" key="1">
    <source>
        <dbReference type="SAM" id="MobiDB-lite"/>
    </source>
</evidence>
<feature type="compositionally biased region" description="Basic and acidic residues" evidence="1">
    <location>
        <begin position="88"/>
        <end position="97"/>
    </location>
</feature>
<dbReference type="OrthoDB" id="2554945at2759"/>
<dbReference type="EMBL" id="LT671823">
    <property type="protein sequence ID" value="SHO77599.1"/>
    <property type="molecule type" value="Genomic_DNA"/>
</dbReference>
<name>A0A1M8A5C4_MALS4</name>
<feature type="compositionally biased region" description="Acidic residues" evidence="1">
    <location>
        <begin position="127"/>
        <end position="138"/>
    </location>
</feature>
<feature type="compositionally biased region" description="Basic and acidic residues" evidence="1">
    <location>
        <begin position="192"/>
        <end position="203"/>
    </location>
</feature>
<dbReference type="OMA" id="SHKTSFD"/>
<dbReference type="VEuPathDB" id="FungiDB:MSYG_1941"/>
<feature type="compositionally biased region" description="Basic and acidic residues" evidence="1">
    <location>
        <begin position="267"/>
        <end position="285"/>
    </location>
</feature>